<dbReference type="Proteomes" id="UP000220341">
    <property type="component" value="Unassembled WGS sequence"/>
</dbReference>
<evidence type="ECO:0000313" key="2">
    <source>
        <dbReference type="Proteomes" id="UP000220341"/>
    </source>
</evidence>
<dbReference type="SUPFAM" id="SSF53448">
    <property type="entry name" value="Nucleotide-diphospho-sugar transferases"/>
    <property type="match status" value="1"/>
</dbReference>
<sequence>MDTAIVLFVFNRVKHTNEVLEGLKKNNVKKLYIFCDGPRTTEESHDVELVKDSIKKIDWCEVEAIYQDTNIGLAESVINGVNTIFSKGYDSVIILEDDCVPKKGFISYMKEALNYYKDNSQVMHISAFGLPLKKHTASDVYFTPYPCSWGWATWKEYWEDCDFYQIEEYNALLENKEMRKKFNYPGEAFSEFLKFQLDGKINSWLIRWYYYIFSKGGSCLWAYNSLLENKGFDGSGAHTNKIDRFNQRDFQDNYYNEGHGVVWEDSTKYNEGLIKEFRRYFMGKKISERFKTVIYLLTRIINRKVRRGS</sequence>
<dbReference type="Gene3D" id="3.90.550.10">
    <property type="entry name" value="Spore Coat Polysaccharide Biosynthesis Protein SpsA, Chain A"/>
    <property type="match status" value="1"/>
</dbReference>
<dbReference type="AlphaFoldDB" id="A0AAE5P820"/>
<dbReference type="RefSeq" id="WP_098278321.1">
    <property type="nucleotide sequence ID" value="NZ_NTYW01000014.1"/>
</dbReference>
<organism evidence="1 2">
    <name type="scientific">Priestia megaterium</name>
    <name type="common">Bacillus megaterium</name>
    <dbReference type="NCBI Taxonomy" id="1404"/>
    <lineage>
        <taxon>Bacteria</taxon>
        <taxon>Bacillati</taxon>
        <taxon>Bacillota</taxon>
        <taxon>Bacilli</taxon>
        <taxon>Bacillales</taxon>
        <taxon>Bacillaceae</taxon>
        <taxon>Priestia</taxon>
    </lineage>
</organism>
<comment type="caution">
    <text evidence="1">The sequence shown here is derived from an EMBL/GenBank/DDBJ whole genome shotgun (WGS) entry which is preliminary data.</text>
</comment>
<proteinExistence type="predicted"/>
<evidence type="ECO:0000313" key="1">
    <source>
        <dbReference type="EMBL" id="PES37224.1"/>
    </source>
</evidence>
<protein>
    <submittedName>
        <fullName evidence="1">Sugar transferase</fullName>
    </submittedName>
</protein>
<gene>
    <name evidence="1" type="ORF">CN497_15290</name>
</gene>
<accession>A0AAE5P820</accession>
<keyword evidence="1" id="KW-0808">Transferase</keyword>
<dbReference type="InterPro" id="IPR029044">
    <property type="entry name" value="Nucleotide-diphossugar_trans"/>
</dbReference>
<reference evidence="1 2" key="1">
    <citation type="submission" date="2017-09" db="EMBL/GenBank/DDBJ databases">
        <title>Large-scale bioinformatics analysis of Bacillus genomes uncovers conserved roles of natural products in bacterial physiology.</title>
        <authorList>
            <consortium name="Agbiome Team Llc"/>
            <person name="Bleich R.M."/>
            <person name="Kirk G.J."/>
            <person name="Santa Maria K.C."/>
            <person name="Allen S.E."/>
            <person name="Farag S."/>
            <person name="Shank E.A."/>
            <person name="Bowers A."/>
        </authorList>
    </citation>
    <scope>NUCLEOTIDE SEQUENCE [LARGE SCALE GENOMIC DNA]</scope>
    <source>
        <strain evidence="1 2">AFS003013</strain>
    </source>
</reference>
<dbReference type="EMBL" id="NTYW01000014">
    <property type="protein sequence ID" value="PES37224.1"/>
    <property type="molecule type" value="Genomic_DNA"/>
</dbReference>
<name>A0AAE5P820_PRIMG</name>
<dbReference type="GO" id="GO:0016740">
    <property type="term" value="F:transferase activity"/>
    <property type="evidence" value="ECO:0007669"/>
    <property type="project" value="UniProtKB-KW"/>
</dbReference>